<keyword evidence="1" id="KW-1133">Transmembrane helix</keyword>
<evidence type="ECO:0000313" key="3">
    <source>
        <dbReference type="Proteomes" id="UP000637720"/>
    </source>
</evidence>
<keyword evidence="3" id="KW-1185">Reference proteome</keyword>
<dbReference type="RefSeq" id="WP_054669376.1">
    <property type="nucleotide sequence ID" value="NZ_BMOF01000044.1"/>
</dbReference>
<comment type="caution">
    <text evidence="2">The sequence shown here is derived from an EMBL/GenBank/DDBJ whole genome shotgun (WGS) entry which is preliminary data.</text>
</comment>
<accession>A0A8J3FCB5</accession>
<name>A0A8J3FCB5_9BACI</name>
<evidence type="ECO:0000256" key="1">
    <source>
        <dbReference type="SAM" id="Phobius"/>
    </source>
</evidence>
<evidence type="ECO:0000313" key="2">
    <source>
        <dbReference type="EMBL" id="GGK05182.1"/>
    </source>
</evidence>
<keyword evidence="1" id="KW-0472">Membrane</keyword>
<reference evidence="2" key="2">
    <citation type="submission" date="2020-09" db="EMBL/GenBank/DDBJ databases">
        <authorList>
            <person name="Sun Q."/>
            <person name="Ohkuma M."/>
        </authorList>
    </citation>
    <scope>NUCLEOTIDE SEQUENCE</scope>
    <source>
        <strain evidence="2">JCM 14719</strain>
    </source>
</reference>
<reference evidence="2" key="1">
    <citation type="journal article" date="2014" name="Int. J. Syst. Evol. Microbiol.">
        <title>Complete genome sequence of Corynebacterium casei LMG S-19264T (=DSM 44701T), isolated from a smear-ripened cheese.</title>
        <authorList>
            <consortium name="US DOE Joint Genome Institute (JGI-PGF)"/>
            <person name="Walter F."/>
            <person name="Albersmeier A."/>
            <person name="Kalinowski J."/>
            <person name="Ruckert C."/>
        </authorList>
    </citation>
    <scope>NUCLEOTIDE SEQUENCE</scope>
    <source>
        <strain evidence="2">JCM 14719</strain>
    </source>
</reference>
<organism evidence="2 3">
    <name type="scientific">Calditerricola satsumensis</name>
    <dbReference type="NCBI Taxonomy" id="373054"/>
    <lineage>
        <taxon>Bacteria</taxon>
        <taxon>Bacillati</taxon>
        <taxon>Bacillota</taxon>
        <taxon>Bacilli</taxon>
        <taxon>Bacillales</taxon>
        <taxon>Bacillaceae</taxon>
        <taxon>Calditerricola</taxon>
    </lineage>
</organism>
<feature type="transmembrane region" description="Helical" evidence="1">
    <location>
        <begin position="6"/>
        <end position="29"/>
    </location>
</feature>
<dbReference type="InterPro" id="IPR019723">
    <property type="entry name" value="Uncharacterised_YfmQ"/>
</dbReference>
<protein>
    <submittedName>
        <fullName evidence="2">Uncharacterized protein</fullName>
    </submittedName>
</protein>
<keyword evidence="1" id="KW-0812">Transmembrane</keyword>
<dbReference type="Pfam" id="PF10787">
    <property type="entry name" value="YfmQ"/>
    <property type="match status" value="1"/>
</dbReference>
<dbReference type="EMBL" id="BMOF01000044">
    <property type="protein sequence ID" value="GGK05182.1"/>
    <property type="molecule type" value="Genomic_DNA"/>
</dbReference>
<dbReference type="Proteomes" id="UP000637720">
    <property type="component" value="Unassembled WGS sequence"/>
</dbReference>
<dbReference type="AlphaFoldDB" id="A0A8J3FCB5"/>
<gene>
    <name evidence="2" type="ORF">GCM10007043_18980</name>
</gene>
<proteinExistence type="predicted"/>
<sequence length="152" mass="17273">MSFTVANWVWHLIGFLLIVLFCLPSAYYARLEKRFATHREIATDDVVRAAYRVAGGEMRPLPDGDLAQIVEWFNGAAFIQKQPAPRHNHPPATIVLDLASGERVEILASTTDVDIRRTKGKKTVVYWAKQDKLTRYLQRLSMAEPLDVSPHE</sequence>